<keyword evidence="3" id="KW-1185">Reference proteome</keyword>
<reference evidence="2 3" key="1">
    <citation type="submission" date="2015-11" db="EMBL/GenBank/DDBJ databases">
        <authorList>
            <person name="Sahl J."/>
            <person name="Wagner D."/>
            <person name="Keim P."/>
        </authorList>
    </citation>
    <scope>NUCLEOTIDE SEQUENCE [LARGE SCALE GENOMIC DNA]</scope>
    <source>
        <strain evidence="2 3">BDU18</strain>
    </source>
</reference>
<keyword evidence="1" id="KW-1133">Transmembrane helix</keyword>
<evidence type="ECO:0000256" key="1">
    <source>
        <dbReference type="SAM" id="Phobius"/>
    </source>
</evidence>
<feature type="transmembrane region" description="Helical" evidence="1">
    <location>
        <begin position="38"/>
        <end position="58"/>
    </location>
</feature>
<sequence>MNNRKTILFVLFGACAVILLSFVGATSAGTEKYDGDVMASWLQATGSIAAIVGAYWVAEHQARQQRRQALEMDLLSRKRSFEAFRAIVENGDKCLHEVESIGCASPTAEFVKYWEQAARRFNDAINALAAIPLHSLGSYEAVRAVVGMKDTLLAARDAVDSYVRPLDSANPLFEDDFKGRIKQMALEASSYRNEFEVTQQGV</sequence>
<dbReference type="Proteomes" id="UP000070255">
    <property type="component" value="Unassembled WGS sequence"/>
</dbReference>
<dbReference type="RefSeq" id="WP_060820910.1">
    <property type="nucleotide sequence ID" value="NZ_LNJQ01000001.1"/>
</dbReference>
<proteinExistence type="predicted"/>
<evidence type="ECO:0000313" key="3">
    <source>
        <dbReference type="Proteomes" id="UP000070255"/>
    </source>
</evidence>
<accession>A0ABR5TEY5</accession>
<keyword evidence="1" id="KW-0472">Membrane</keyword>
<name>A0ABR5TEY5_9BURK</name>
<evidence type="ECO:0000313" key="2">
    <source>
        <dbReference type="EMBL" id="KWZ43436.1"/>
    </source>
</evidence>
<gene>
    <name evidence="2" type="ORF">WS72_11570</name>
</gene>
<keyword evidence="1" id="KW-0812">Transmembrane</keyword>
<evidence type="ECO:0008006" key="4">
    <source>
        <dbReference type="Google" id="ProtNLM"/>
    </source>
</evidence>
<protein>
    <recommendedName>
        <fullName evidence="4">LemA family protein</fullName>
    </recommendedName>
</protein>
<organism evidence="2 3">
    <name type="scientific">Burkholderia savannae</name>
    <dbReference type="NCBI Taxonomy" id="1637837"/>
    <lineage>
        <taxon>Bacteria</taxon>
        <taxon>Pseudomonadati</taxon>
        <taxon>Pseudomonadota</taxon>
        <taxon>Betaproteobacteria</taxon>
        <taxon>Burkholderiales</taxon>
        <taxon>Burkholderiaceae</taxon>
        <taxon>Burkholderia</taxon>
        <taxon>pseudomallei group</taxon>
    </lineage>
</organism>
<dbReference type="EMBL" id="LNJQ01000001">
    <property type="protein sequence ID" value="KWZ43436.1"/>
    <property type="molecule type" value="Genomic_DNA"/>
</dbReference>
<comment type="caution">
    <text evidence="2">The sequence shown here is derived from an EMBL/GenBank/DDBJ whole genome shotgun (WGS) entry which is preliminary data.</text>
</comment>